<dbReference type="KEGG" id="vsh:BSZ05_04355"/>
<name>A0AAN1FEK3_9VIBR</name>
<evidence type="ECO:0000313" key="1">
    <source>
        <dbReference type="EMBL" id="ASI89108.1"/>
    </source>
</evidence>
<sequence length="63" mass="7117">MTFIVVPLDPVLLRYGTSFHNFKDSVGQSITDIILSELDSDVRNIVRVLGVIVILMSRSIYLH</sequence>
<organism evidence="1 2">
    <name type="scientific">Vibrio mediterranei</name>
    <dbReference type="NCBI Taxonomy" id="689"/>
    <lineage>
        <taxon>Bacteria</taxon>
        <taxon>Pseudomonadati</taxon>
        <taxon>Pseudomonadota</taxon>
        <taxon>Gammaproteobacteria</taxon>
        <taxon>Vibrionales</taxon>
        <taxon>Vibrionaceae</taxon>
        <taxon>Vibrio</taxon>
    </lineage>
</organism>
<dbReference type="AlphaFoldDB" id="A0AAN1FEK3"/>
<protein>
    <submittedName>
        <fullName evidence="1">Uncharacterized protein</fullName>
    </submittedName>
</protein>
<reference evidence="2" key="1">
    <citation type="submission" date="2016-12" db="EMBL/GenBank/DDBJ databases">
        <title>Comparative genomic analysis reveals the diversity, evolution, and environmental adaptation strategies of the genus Vibrio.</title>
        <authorList>
            <person name="Lin H."/>
            <person name="Wang X."/>
            <person name="Zhang X.-H."/>
        </authorList>
    </citation>
    <scope>NUCLEOTIDE SEQUENCE [LARGE SCALE GENOMIC DNA]</scope>
    <source>
        <strain evidence="2">QT6D1</strain>
    </source>
</reference>
<proteinExistence type="predicted"/>
<evidence type="ECO:0000313" key="2">
    <source>
        <dbReference type="Proteomes" id="UP000197092"/>
    </source>
</evidence>
<accession>A0AAN1FEK3</accession>
<dbReference type="EMBL" id="CP018308">
    <property type="protein sequence ID" value="ASI89108.1"/>
    <property type="molecule type" value="Genomic_DNA"/>
</dbReference>
<dbReference type="Proteomes" id="UP000197092">
    <property type="component" value="Chromosome 1"/>
</dbReference>
<gene>
    <name evidence="1" type="ORF">BSZ05_04355</name>
</gene>